<evidence type="ECO:0000313" key="3">
    <source>
        <dbReference type="Proteomes" id="UP000034883"/>
    </source>
</evidence>
<dbReference type="EMBL" id="CP011125">
    <property type="protein sequence ID" value="AKF04631.1"/>
    <property type="molecule type" value="Genomic_DNA"/>
</dbReference>
<dbReference type="InterPro" id="IPR011990">
    <property type="entry name" value="TPR-like_helical_dom_sf"/>
</dbReference>
<feature type="compositionally biased region" description="Basic and acidic residues" evidence="1">
    <location>
        <begin position="15"/>
        <end position="37"/>
    </location>
</feature>
<feature type="region of interest" description="Disordered" evidence="1">
    <location>
        <begin position="272"/>
        <end position="300"/>
    </location>
</feature>
<feature type="region of interest" description="Disordered" evidence="1">
    <location>
        <begin position="1"/>
        <end position="37"/>
    </location>
</feature>
<feature type="compositionally biased region" description="Pro residues" evidence="1">
    <location>
        <begin position="291"/>
        <end position="300"/>
    </location>
</feature>
<organism evidence="2 3">
    <name type="scientific">Sandaracinus amylolyticus</name>
    <dbReference type="NCBI Taxonomy" id="927083"/>
    <lineage>
        <taxon>Bacteria</taxon>
        <taxon>Pseudomonadati</taxon>
        <taxon>Myxococcota</taxon>
        <taxon>Polyangia</taxon>
        <taxon>Polyangiales</taxon>
        <taxon>Sandaracinaceae</taxon>
        <taxon>Sandaracinus</taxon>
    </lineage>
</organism>
<dbReference type="Gene3D" id="1.25.40.10">
    <property type="entry name" value="Tetratricopeptide repeat domain"/>
    <property type="match status" value="1"/>
</dbReference>
<dbReference type="RefSeq" id="WP_053231951.1">
    <property type="nucleotide sequence ID" value="NZ_CP011125.1"/>
</dbReference>
<evidence type="ECO:0000313" key="2">
    <source>
        <dbReference type="EMBL" id="AKF04631.1"/>
    </source>
</evidence>
<dbReference type="Proteomes" id="UP000034883">
    <property type="component" value="Chromosome"/>
</dbReference>
<gene>
    <name evidence="2" type="ORF">DB32_001780</name>
</gene>
<protein>
    <submittedName>
        <fullName evidence="2">Uncharacterized protein</fullName>
    </submittedName>
</protein>
<feature type="compositionally biased region" description="Gly residues" evidence="1">
    <location>
        <begin position="60"/>
        <end position="80"/>
    </location>
</feature>
<dbReference type="STRING" id="927083.DB32_001780"/>
<dbReference type="KEGG" id="samy:DB32_001780"/>
<feature type="region of interest" description="Disordered" evidence="1">
    <location>
        <begin position="55"/>
        <end position="80"/>
    </location>
</feature>
<name>A0A0F6W0V0_9BACT</name>
<sequence>MTRPEDFGDEPLDPELDRLLEAERARPERAGEGPEADRLYARIIAAVGPVPGAGAPPAPTGGGGGAAGGGAAGGGAAGGGAAGGAAFAHPALVGGLALVIGMAAGAVLHATLTPPEVRVVVREVVVDAGPAAPAPEAEPRIAIAEAPIAEAPIAEAPVAEAPVDDALVEEAEPVAAEVAPAARPEIAERAAGRRPDAGAPTTLARESALLARAQSALARGAPELAISALREHDARHPEGQLREEREALWISALVAAGDHDAARERAARFRRRFPGSPLQAAIDATLRESPPGTPRDPSTP</sequence>
<reference evidence="2 3" key="1">
    <citation type="submission" date="2015-03" db="EMBL/GenBank/DDBJ databases">
        <title>Genome assembly of Sandaracinus amylolyticus DSM 53668.</title>
        <authorList>
            <person name="Sharma G."/>
            <person name="Subramanian S."/>
        </authorList>
    </citation>
    <scope>NUCLEOTIDE SEQUENCE [LARGE SCALE GENOMIC DNA]</scope>
    <source>
        <strain evidence="2 3">DSM 53668</strain>
    </source>
</reference>
<keyword evidence="3" id="KW-1185">Reference proteome</keyword>
<dbReference type="AlphaFoldDB" id="A0A0F6W0V0"/>
<accession>A0A0F6W0V0</accession>
<evidence type="ECO:0000256" key="1">
    <source>
        <dbReference type="SAM" id="MobiDB-lite"/>
    </source>
</evidence>
<proteinExistence type="predicted"/>